<keyword evidence="6" id="KW-0833">Ubl conjugation pathway</keyword>
<dbReference type="Proteomes" id="UP001341840">
    <property type="component" value="Unassembled WGS sequence"/>
</dbReference>
<dbReference type="SUPFAM" id="SSF57850">
    <property type="entry name" value="RING/U-box"/>
    <property type="match status" value="1"/>
</dbReference>
<dbReference type="SMART" id="SM00184">
    <property type="entry name" value="RING"/>
    <property type="match status" value="1"/>
</dbReference>
<dbReference type="InterPro" id="IPR045191">
    <property type="entry name" value="MBR1/2-like"/>
</dbReference>
<accession>A0ABU6U4X1</accession>
<dbReference type="PROSITE" id="PS50089">
    <property type="entry name" value="ZF_RING_2"/>
    <property type="match status" value="1"/>
</dbReference>
<evidence type="ECO:0000259" key="9">
    <source>
        <dbReference type="PROSITE" id="PS50089"/>
    </source>
</evidence>
<organism evidence="10 11">
    <name type="scientific">Stylosanthes scabra</name>
    <dbReference type="NCBI Taxonomy" id="79078"/>
    <lineage>
        <taxon>Eukaryota</taxon>
        <taxon>Viridiplantae</taxon>
        <taxon>Streptophyta</taxon>
        <taxon>Embryophyta</taxon>
        <taxon>Tracheophyta</taxon>
        <taxon>Spermatophyta</taxon>
        <taxon>Magnoliopsida</taxon>
        <taxon>eudicotyledons</taxon>
        <taxon>Gunneridae</taxon>
        <taxon>Pentapetalae</taxon>
        <taxon>rosids</taxon>
        <taxon>fabids</taxon>
        <taxon>Fabales</taxon>
        <taxon>Fabaceae</taxon>
        <taxon>Papilionoideae</taxon>
        <taxon>50 kb inversion clade</taxon>
        <taxon>dalbergioids sensu lato</taxon>
        <taxon>Dalbergieae</taxon>
        <taxon>Pterocarpus clade</taxon>
        <taxon>Stylosanthes</taxon>
    </lineage>
</organism>
<dbReference type="InterPro" id="IPR013083">
    <property type="entry name" value="Znf_RING/FYVE/PHD"/>
</dbReference>
<dbReference type="PANTHER" id="PTHR22937">
    <property type="entry name" value="E3 UBIQUITIN-PROTEIN LIGASE RNF165"/>
    <property type="match status" value="1"/>
</dbReference>
<evidence type="ECO:0000313" key="10">
    <source>
        <dbReference type="EMBL" id="MED6156004.1"/>
    </source>
</evidence>
<evidence type="ECO:0000256" key="2">
    <source>
        <dbReference type="ARBA" id="ARBA00012483"/>
    </source>
</evidence>
<dbReference type="InterPro" id="IPR001841">
    <property type="entry name" value="Znf_RING"/>
</dbReference>
<evidence type="ECO:0000313" key="11">
    <source>
        <dbReference type="Proteomes" id="UP001341840"/>
    </source>
</evidence>
<evidence type="ECO:0000256" key="1">
    <source>
        <dbReference type="ARBA" id="ARBA00000900"/>
    </source>
</evidence>
<comment type="caution">
    <text evidence="10">The sequence shown here is derived from an EMBL/GenBank/DDBJ whole genome shotgun (WGS) entry which is preliminary data.</text>
</comment>
<keyword evidence="11" id="KW-1185">Reference proteome</keyword>
<sequence length="306" mass="34525">MRVVTTTTETATTVTVAEQHMKWRRPRNHRMITEETDPSPPRCKSTISSLLLSTFSNNNNDGGSQSRKKSNFSAAATFRGLGCTAVIRSSAEWEGKKVRKKKHKRSSKGGGGGGVDFEDVWCGAPLSCCSSSRPKIDVQKMNERERQRSSSCLGRRSVNPETISLLDHTHPTDAYYPHQIMMLQEGASMLMGARGRLTTHDQFRDWRLDVDNMSYEQLLELGDRIGHVSTGLKENEMAANITKTKLQVSDDQVDKTCTICQEEYEAEDQLGSLHCDHTYHFQCIKQWVAHKNFCPVCKQQVLPRNN</sequence>
<evidence type="ECO:0000256" key="4">
    <source>
        <dbReference type="ARBA" id="ARBA00022723"/>
    </source>
</evidence>
<dbReference type="Gene3D" id="3.30.40.10">
    <property type="entry name" value="Zinc/RING finger domain, C3HC4 (zinc finger)"/>
    <property type="match status" value="1"/>
</dbReference>
<evidence type="ECO:0000256" key="5">
    <source>
        <dbReference type="ARBA" id="ARBA00022771"/>
    </source>
</evidence>
<evidence type="ECO:0000256" key="3">
    <source>
        <dbReference type="ARBA" id="ARBA00022679"/>
    </source>
</evidence>
<dbReference type="PANTHER" id="PTHR22937:SF125">
    <property type="entry name" value="RING-TYPE E3 UBIQUITIN TRANSFERASE"/>
    <property type="match status" value="1"/>
</dbReference>
<name>A0ABU6U4X1_9FABA</name>
<gene>
    <name evidence="10" type="ORF">PIB30_010936</name>
</gene>
<dbReference type="EMBL" id="JASCZI010120855">
    <property type="protein sequence ID" value="MED6156004.1"/>
    <property type="molecule type" value="Genomic_DNA"/>
</dbReference>
<proteinExistence type="predicted"/>
<feature type="domain" description="RING-type" evidence="9">
    <location>
        <begin position="257"/>
        <end position="298"/>
    </location>
</feature>
<reference evidence="10 11" key="1">
    <citation type="journal article" date="2023" name="Plants (Basel)">
        <title>Bridging the Gap: Combining Genomics and Transcriptomics Approaches to Understand Stylosanthes scabra, an Orphan Legume from the Brazilian Caatinga.</title>
        <authorList>
            <person name="Ferreira-Neto J.R.C."/>
            <person name="da Silva M.D."/>
            <person name="Binneck E."/>
            <person name="de Melo N.F."/>
            <person name="da Silva R.H."/>
            <person name="de Melo A.L.T.M."/>
            <person name="Pandolfi V."/>
            <person name="Bustamante F.O."/>
            <person name="Brasileiro-Vidal A.C."/>
            <person name="Benko-Iseppon A.M."/>
        </authorList>
    </citation>
    <scope>NUCLEOTIDE SEQUENCE [LARGE SCALE GENOMIC DNA]</scope>
    <source>
        <tissue evidence="10">Leaves</tissue>
    </source>
</reference>
<evidence type="ECO:0000256" key="8">
    <source>
        <dbReference type="PROSITE-ProRule" id="PRU00175"/>
    </source>
</evidence>
<keyword evidence="7" id="KW-0862">Zinc</keyword>
<dbReference type="Pfam" id="PF13639">
    <property type="entry name" value="zf-RING_2"/>
    <property type="match status" value="1"/>
</dbReference>
<dbReference type="EC" id="2.3.2.27" evidence="2"/>
<keyword evidence="5 8" id="KW-0863">Zinc-finger</keyword>
<comment type="catalytic activity">
    <reaction evidence="1">
        <text>S-ubiquitinyl-[E2 ubiquitin-conjugating enzyme]-L-cysteine + [acceptor protein]-L-lysine = [E2 ubiquitin-conjugating enzyme]-L-cysteine + N(6)-ubiquitinyl-[acceptor protein]-L-lysine.</text>
        <dbReference type="EC" id="2.3.2.27"/>
    </reaction>
</comment>
<protein>
    <recommendedName>
        <fullName evidence="2">RING-type E3 ubiquitin transferase</fullName>
        <ecNumber evidence="2">2.3.2.27</ecNumber>
    </recommendedName>
</protein>
<keyword evidence="3" id="KW-0808">Transferase</keyword>
<evidence type="ECO:0000256" key="7">
    <source>
        <dbReference type="ARBA" id="ARBA00022833"/>
    </source>
</evidence>
<keyword evidence="4" id="KW-0479">Metal-binding</keyword>
<evidence type="ECO:0000256" key="6">
    <source>
        <dbReference type="ARBA" id="ARBA00022786"/>
    </source>
</evidence>